<evidence type="ECO:0000313" key="2">
    <source>
        <dbReference type="EMBL" id="RMB83442.1"/>
    </source>
</evidence>
<dbReference type="PANTHER" id="PTHR43102">
    <property type="entry name" value="SLR1143 PROTEIN"/>
    <property type="match status" value="1"/>
</dbReference>
<evidence type="ECO:0000259" key="1">
    <source>
        <dbReference type="SMART" id="SM00065"/>
    </source>
</evidence>
<dbReference type="PANTHER" id="PTHR43102:SF2">
    <property type="entry name" value="GAF DOMAIN-CONTAINING PROTEIN"/>
    <property type="match status" value="1"/>
</dbReference>
<dbReference type="EMBL" id="PENI01000016">
    <property type="protein sequence ID" value="RMB83442.1"/>
    <property type="molecule type" value="Genomic_DNA"/>
</dbReference>
<dbReference type="OrthoDB" id="9150152at2"/>
<dbReference type="SUPFAM" id="SSF55781">
    <property type="entry name" value="GAF domain-like"/>
    <property type="match status" value="1"/>
</dbReference>
<protein>
    <submittedName>
        <fullName evidence="2">Histidine kinase</fullName>
    </submittedName>
</protein>
<dbReference type="GO" id="GO:0016301">
    <property type="term" value="F:kinase activity"/>
    <property type="evidence" value="ECO:0007669"/>
    <property type="project" value="UniProtKB-KW"/>
</dbReference>
<comment type="caution">
    <text evidence="2">The sequence shown here is derived from an EMBL/GenBank/DDBJ whole genome shotgun (WGS) entry which is preliminary data.</text>
</comment>
<dbReference type="AlphaFoldDB" id="A0A3M0I5A0"/>
<gene>
    <name evidence="2" type="ORF">CTZ28_24110</name>
</gene>
<reference evidence="2 3" key="1">
    <citation type="submission" date="2017-11" db="EMBL/GenBank/DDBJ databases">
        <title>Draft genome of actinobacteria isolated from guarana (Paullinia cupana (Mart.) Ducke.</title>
        <authorList>
            <person name="Siqueira K.A."/>
            <person name="Liotti R.G."/>
            <person name="Mendes T.A.O."/>
            <person name="Soares M.A."/>
        </authorList>
    </citation>
    <scope>NUCLEOTIDE SEQUENCE [LARGE SCALE GENOMIC DNA]</scope>
    <source>
        <strain evidence="2 3">193</strain>
    </source>
</reference>
<dbReference type="SMART" id="SM00065">
    <property type="entry name" value="GAF"/>
    <property type="match status" value="1"/>
</dbReference>
<accession>A0A3M0I5A0</accession>
<evidence type="ECO:0000313" key="3">
    <source>
        <dbReference type="Proteomes" id="UP000270471"/>
    </source>
</evidence>
<proteinExistence type="predicted"/>
<dbReference type="InterPro" id="IPR029016">
    <property type="entry name" value="GAF-like_dom_sf"/>
</dbReference>
<dbReference type="InterPro" id="IPR003018">
    <property type="entry name" value="GAF"/>
</dbReference>
<organism evidence="2 3">
    <name type="scientific">Streptomyces shenzhenensis</name>
    <dbReference type="NCBI Taxonomy" id="943815"/>
    <lineage>
        <taxon>Bacteria</taxon>
        <taxon>Bacillati</taxon>
        <taxon>Actinomycetota</taxon>
        <taxon>Actinomycetes</taxon>
        <taxon>Kitasatosporales</taxon>
        <taxon>Streptomycetaceae</taxon>
        <taxon>Streptomyces</taxon>
    </lineage>
</organism>
<dbReference type="Gene3D" id="3.30.450.40">
    <property type="match status" value="1"/>
</dbReference>
<name>A0A3M0I5A0_9ACTN</name>
<keyword evidence="2" id="KW-0808">Transferase</keyword>
<sequence>MSYEPPRPARGLLVTPEDRDAPARVRRLRRLGLGEWPEPALDALVYQLAELTDAPYAMVNFINEERQLFAGLCTPAIRPPGLTGHGGHGGHDRPVMGRRLPRDHGFCPHVMVRRKALVLEDVRDYPRFAGNPVVDTFGIHAYLGAPLVDSTGTVLGTVCVADLVPRHWGRTSLDTVKSTAADLAVRLERREADGLPL</sequence>
<dbReference type="Proteomes" id="UP000270471">
    <property type="component" value="Unassembled WGS sequence"/>
</dbReference>
<dbReference type="Pfam" id="PF01590">
    <property type="entry name" value="GAF"/>
    <property type="match status" value="1"/>
</dbReference>
<dbReference type="RefSeq" id="WP_121891798.1">
    <property type="nucleotide sequence ID" value="NZ_PENI01000016.1"/>
</dbReference>
<feature type="domain" description="GAF" evidence="1">
    <location>
        <begin position="36"/>
        <end position="197"/>
    </location>
</feature>
<keyword evidence="3" id="KW-1185">Reference proteome</keyword>
<keyword evidence="2" id="KW-0418">Kinase</keyword>